<dbReference type="EMBL" id="JAQLXW010000006">
    <property type="protein sequence ID" value="MDB8003510.1"/>
    <property type="molecule type" value="Genomic_DNA"/>
</dbReference>
<dbReference type="InterPro" id="IPR009785">
    <property type="entry name" value="Prophage_Lj928_Orf309"/>
</dbReference>
<keyword evidence="1" id="KW-0175">Coiled coil</keyword>
<gene>
    <name evidence="2" type="ORF">PNE09_05435</name>
</gene>
<organism evidence="2 3">
    <name type="scientific">[Eubacterium] siraeum</name>
    <dbReference type="NCBI Taxonomy" id="39492"/>
    <lineage>
        <taxon>Bacteria</taxon>
        <taxon>Bacillati</taxon>
        <taxon>Bacillota</taxon>
        <taxon>Clostridia</taxon>
        <taxon>Eubacteriales</taxon>
        <taxon>Oscillospiraceae</taxon>
        <taxon>Oscillospiraceae incertae sedis</taxon>
    </lineage>
</organism>
<dbReference type="Pfam" id="PF07083">
    <property type="entry name" value="DUF1351"/>
    <property type="match status" value="1"/>
</dbReference>
<accession>A0AAW6CXY1</accession>
<evidence type="ECO:0000313" key="3">
    <source>
        <dbReference type="Proteomes" id="UP001210809"/>
    </source>
</evidence>
<dbReference type="AlphaFoldDB" id="A0AAW6CXY1"/>
<name>A0AAW6CXY1_9FIRM</name>
<reference evidence="2" key="1">
    <citation type="submission" date="2023-01" db="EMBL/GenBank/DDBJ databases">
        <title>Human gut microbiome strain richness.</title>
        <authorList>
            <person name="Chen-Liaw A."/>
        </authorList>
    </citation>
    <scope>NUCLEOTIDE SEQUENCE</scope>
    <source>
        <strain evidence="2">1001283st1_G1_1001283B150217_161031</strain>
    </source>
</reference>
<comment type="caution">
    <text evidence="2">The sequence shown here is derived from an EMBL/GenBank/DDBJ whole genome shotgun (WGS) entry which is preliminary data.</text>
</comment>
<evidence type="ECO:0000313" key="2">
    <source>
        <dbReference type="EMBL" id="MDB8003510.1"/>
    </source>
</evidence>
<protein>
    <submittedName>
        <fullName evidence="2">DUF1351 domain-containing protein</fullName>
    </submittedName>
</protein>
<dbReference type="Proteomes" id="UP001210809">
    <property type="component" value="Unassembled WGS sequence"/>
</dbReference>
<proteinExistence type="predicted"/>
<evidence type="ECO:0000256" key="1">
    <source>
        <dbReference type="SAM" id="Coils"/>
    </source>
</evidence>
<feature type="coiled-coil region" evidence="1">
    <location>
        <begin position="44"/>
        <end position="110"/>
    </location>
</feature>
<sequence length="264" mass="30320">MNENQLLKTMESTGITTWPFDEINLALDNLLEKYKGKVYTEESYKSAKSDKQELNAINKRIEEKRKEYKKICLAPYNAIEDEIKALTKKIKEQISEIDEYTKAVDEKEKADKKTKIKEYYDAKSVILGEYAERLFEKLLNIKWLNKTFSEKDWKIEVQDAINKAESDIKAIKALGSAFEKVLTDKYCETVSLDTVMEYRDELERACEARNDVSATAPVSVAATVADNTESGSADYTMLKVYASGDALFRLQDYMTMMGIKFEIC</sequence>